<dbReference type="InterPro" id="IPR011642">
    <property type="entry name" value="Gate_dom"/>
</dbReference>
<comment type="caution">
    <text evidence="3">The sequence shown here is derived from an EMBL/GenBank/DDBJ whole genome shotgun (WGS) entry which is preliminary data.</text>
</comment>
<reference evidence="3 4" key="1">
    <citation type="journal article" date="2014" name="Genome Announc.">
        <title>Draft Genome Sequence of Bacillus alcalophilus AV1934, a Classic Alkaliphile Isolated from Human Feces in 1934.</title>
        <authorList>
            <person name="Attie O."/>
            <person name="Jayaprakash A."/>
            <person name="Shah H."/>
            <person name="Paulsen I.T."/>
            <person name="Morino M."/>
            <person name="Takahashi Y."/>
            <person name="Narumi I."/>
            <person name="Sachidanandam R."/>
            <person name="Satoh K."/>
            <person name="Ito M."/>
            <person name="Krulwich T.A."/>
        </authorList>
    </citation>
    <scope>NUCLEOTIDE SEQUENCE [LARGE SCALE GENOMIC DNA]</scope>
    <source>
        <strain evidence="3 4">AV1934</strain>
    </source>
</reference>
<dbReference type="AlphaFoldDB" id="A0A094WHY0"/>
<accession>A0A094WHY0</accession>
<feature type="transmembrane region" description="Helical" evidence="1">
    <location>
        <begin position="260"/>
        <end position="285"/>
    </location>
</feature>
<feature type="domain" description="Nucleoside transporter/FeoB GTPase Gate" evidence="2">
    <location>
        <begin position="23"/>
        <end position="106"/>
    </location>
</feature>
<keyword evidence="1" id="KW-0812">Transmembrane</keyword>
<gene>
    <name evidence="3" type="ORF">BALCAV_0222140</name>
</gene>
<keyword evidence="1" id="KW-1133">Transmembrane helix</keyword>
<evidence type="ECO:0000256" key="1">
    <source>
        <dbReference type="SAM" id="Phobius"/>
    </source>
</evidence>
<evidence type="ECO:0000313" key="4">
    <source>
        <dbReference type="Proteomes" id="UP000002754"/>
    </source>
</evidence>
<evidence type="ECO:0000259" key="2">
    <source>
        <dbReference type="Pfam" id="PF07670"/>
    </source>
</evidence>
<organism evidence="3 4">
    <name type="scientific">Alkalihalobacillus alcalophilus ATCC 27647 = CGMCC 1.3604</name>
    <dbReference type="NCBI Taxonomy" id="1218173"/>
    <lineage>
        <taxon>Bacteria</taxon>
        <taxon>Bacillati</taxon>
        <taxon>Bacillota</taxon>
        <taxon>Bacilli</taxon>
        <taxon>Bacillales</taxon>
        <taxon>Bacillaceae</taxon>
        <taxon>Alkalihalobacillus</taxon>
    </lineage>
</organism>
<protein>
    <submittedName>
        <fullName evidence="3">Membrane protein</fullName>
    </submittedName>
</protein>
<feature type="transmembrane region" description="Helical" evidence="1">
    <location>
        <begin position="121"/>
        <end position="143"/>
    </location>
</feature>
<dbReference type="Pfam" id="PF07670">
    <property type="entry name" value="Gate"/>
    <property type="match status" value="2"/>
</dbReference>
<feature type="transmembrane region" description="Helical" evidence="1">
    <location>
        <begin position="36"/>
        <end position="59"/>
    </location>
</feature>
<feature type="transmembrane region" description="Helical" evidence="1">
    <location>
        <begin position="179"/>
        <end position="198"/>
    </location>
</feature>
<feature type="transmembrane region" description="Helical" evidence="1">
    <location>
        <begin position="291"/>
        <end position="309"/>
    </location>
</feature>
<name>A0A094WHY0_ALKAL</name>
<keyword evidence="4" id="KW-1185">Reference proteome</keyword>
<feature type="transmembrane region" description="Helical" evidence="1">
    <location>
        <begin position="66"/>
        <end position="85"/>
    </location>
</feature>
<keyword evidence="1" id="KW-0472">Membrane</keyword>
<dbReference type="EMBL" id="ALPT02000139">
    <property type="protein sequence ID" value="KGA95513.1"/>
    <property type="molecule type" value="Genomic_DNA"/>
</dbReference>
<dbReference type="Proteomes" id="UP000002754">
    <property type="component" value="Unassembled WGS sequence"/>
</dbReference>
<dbReference type="eggNOG" id="COG0370">
    <property type="taxonomic scope" value="Bacteria"/>
</dbReference>
<proteinExistence type="predicted"/>
<sequence length="327" mass="35383">MVMRSGSMGMLKRGLLVGLQTTWSLAKIIFPITLIVTILGHTPVLGWIAHLLAPFLGVIGLPGEAAIPLVVGNFLNLYAGIGAILSLELTVKEVFILALMLSFSHNLIIESAVAKKVGLRVSVVLAVRIGLALVAAFLVNIFWQGGQETAQYGFIGTSDSAAAEPVTGWFAIAWSGIESALYGSLQLALIVIPLMMVIQIMREKNWLRLIAKAMSPFTRLLGIRENTSTTLASGLTIGLAYGAGVMTQAVKEDGVKKKDLYLVFIFLVACHAVVEDTVVFIPLGIPVLPLLIIRLVTAIVLTMIIAFVWKRIEQKRTHQGKEATYEH</sequence>
<evidence type="ECO:0000313" key="3">
    <source>
        <dbReference type="EMBL" id="KGA95513.1"/>
    </source>
</evidence>
<dbReference type="STRING" id="1218173.BALCAV_0222140"/>
<feature type="domain" description="Nucleoside transporter/FeoB GTPase Gate" evidence="2">
    <location>
        <begin position="185"/>
        <end position="274"/>
    </location>
</feature>